<evidence type="ECO:0000313" key="10">
    <source>
        <dbReference type="Proteomes" id="UP000790347"/>
    </source>
</evidence>
<dbReference type="Pfam" id="PF00022">
    <property type="entry name" value="Actin"/>
    <property type="match status" value="2"/>
</dbReference>
<dbReference type="FunFam" id="3.90.640.10:FF:000014">
    <property type="entry name" value="Putative actin-related protein 6"/>
    <property type="match status" value="1"/>
</dbReference>
<sequence>MANDQINQIVIIDNGAHTMKVGLHTDTTPRLIPNCVTKVKNEKRRPFIGDQMDECKDYSGMFYILPFNRGYLLNWDVQRQIWDYVFRVVLKLQADNKNRYSHTGILITEPVYNFPEIRQTMIKILFEEYGFGKVLITSAPELAAFHYVHDEIRKNTTTTSTLKCRTKTEIDPSCCLVLDSGYSFSHVVPFVDGHKLLSHAKRINVGGKALTNHLKEILSYRQINVLDETYVVNQMKEDCCYVSLDFWHDLELASKKSSIDNPIVRDYILPDYIVYKRGFVYDSDKHSDINKSDYQLIRMNNERFQVPEILFHPSDINMDQIGIVETIIYSLNEFHPAFRLLSAKQAGDGNGDNGSIDNANTVVHHHGSRERPENLKDIDSDEEDEEEEEVDDDDDDVDEDEDEGNDGDDEEKEENGRNGNGVDSVRPPDAKQQRLSQVQCTNGSIVEQSSEDGLEMYDDENIRARLYGNILLIGGNCRFANFRDRVYNDLRGYVPDLIDVHVYEPANPITYAWQGGRILCHQNDDGGGNHRQPSVKNNKINNNNHHHQSLYHRYAVSRQQYQQYGLNYCQEKLTNYRLMVNNNSS</sequence>
<dbReference type="Gene3D" id="3.30.420.40">
    <property type="match status" value="4"/>
</dbReference>
<evidence type="ECO:0000313" key="9">
    <source>
        <dbReference type="EMBL" id="KAH9493571.1"/>
    </source>
</evidence>
<evidence type="ECO:0000256" key="5">
    <source>
        <dbReference type="ARBA" id="ARBA00023212"/>
    </source>
</evidence>
<dbReference type="GO" id="GO:0005856">
    <property type="term" value="C:cytoskeleton"/>
    <property type="evidence" value="ECO:0007669"/>
    <property type="project" value="UniProtKB-SubCell"/>
</dbReference>
<feature type="compositionally biased region" description="Basic and acidic residues" evidence="8">
    <location>
        <begin position="369"/>
        <end position="378"/>
    </location>
</feature>
<dbReference type="GO" id="GO:0005634">
    <property type="term" value="C:nucleus"/>
    <property type="evidence" value="ECO:0007669"/>
    <property type="project" value="UniProtKB-SubCell"/>
</dbReference>
<proteinExistence type="inferred from homology"/>
<keyword evidence="4" id="KW-0963">Cytoplasm</keyword>
<evidence type="ECO:0000256" key="8">
    <source>
        <dbReference type="SAM" id="MobiDB-lite"/>
    </source>
</evidence>
<dbReference type="SUPFAM" id="SSF53067">
    <property type="entry name" value="Actin-like ATPase domain"/>
    <property type="match status" value="3"/>
</dbReference>
<evidence type="ECO:0000256" key="1">
    <source>
        <dbReference type="ARBA" id="ARBA00004123"/>
    </source>
</evidence>
<evidence type="ECO:0000256" key="6">
    <source>
        <dbReference type="ARBA" id="ARBA00023242"/>
    </source>
</evidence>
<evidence type="ECO:0000256" key="4">
    <source>
        <dbReference type="ARBA" id="ARBA00022490"/>
    </source>
</evidence>
<dbReference type="InterPro" id="IPR004000">
    <property type="entry name" value="Actin"/>
</dbReference>
<dbReference type="EMBL" id="ASGP02000008">
    <property type="protein sequence ID" value="KAH9493571.1"/>
    <property type="molecule type" value="Genomic_DNA"/>
</dbReference>
<evidence type="ECO:0000256" key="2">
    <source>
        <dbReference type="ARBA" id="ARBA00004245"/>
    </source>
</evidence>
<keyword evidence="5" id="KW-0206">Cytoskeleton</keyword>
<organism evidence="9 10">
    <name type="scientific">Dermatophagoides farinae</name>
    <name type="common">American house dust mite</name>
    <dbReference type="NCBI Taxonomy" id="6954"/>
    <lineage>
        <taxon>Eukaryota</taxon>
        <taxon>Metazoa</taxon>
        <taxon>Ecdysozoa</taxon>
        <taxon>Arthropoda</taxon>
        <taxon>Chelicerata</taxon>
        <taxon>Arachnida</taxon>
        <taxon>Acari</taxon>
        <taxon>Acariformes</taxon>
        <taxon>Sarcoptiformes</taxon>
        <taxon>Astigmata</taxon>
        <taxon>Psoroptidia</taxon>
        <taxon>Analgoidea</taxon>
        <taxon>Pyroglyphidae</taxon>
        <taxon>Dermatophagoidinae</taxon>
        <taxon>Dermatophagoides</taxon>
    </lineage>
</organism>
<evidence type="ECO:0000256" key="7">
    <source>
        <dbReference type="ARBA" id="ARBA00074635"/>
    </source>
</evidence>
<keyword evidence="6" id="KW-0539">Nucleus</keyword>
<feature type="region of interest" description="Disordered" evidence="8">
    <location>
        <begin position="351"/>
        <end position="444"/>
    </location>
</feature>
<dbReference type="FunFam" id="2.30.36.70:FF:000003">
    <property type="entry name" value="Actin-related protein 6"/>
    <property type="match status" value="1"/>
</dbReference>
<dbReference type="SMART" id="SM00268">
    <property type="entry name" value="ACTIN"/>
    <property type="match status" value="1"/>
</dbReference>
<dbReference type="CDD" id="cd10210">
    <property type="entry name" value="ASKHA_NBD_Arp6"/>
    <property type="match status" value="1"/>
</dbReference>
<evidence type="ECO:0000256" key="3">
    <source>
        <dbReference type="ARBA" id="ARBA00005665"/>
    </source>
</evidence>
<dbReference type="PANTHER" id="PTHR11937">
    <property type="entry name" value="ACTIN"/>
    <property type="match status" value="1"/>
</dbReference>
<dbReference type="AlphaFoldDB" id="A0A922KU33"/>
<comment type="caution">
    <text evidence="9">The sequence shown here is derived from an EMBL/GenBank/DDBJ whole genome shotgun (WGS) entry which is preliminary data.</text>
</comment>
<keyword evidence="10" id="KW-1185">Reference proteome</keyword>
<name>A0A922KU33_DERFA</name>
<dbReference type="Proteomes" id="UP000790347">
    <property type="component" value="Unassembled WGS sequence"/>
</dbReference>
<dbReference type="InterPro" id="IPR043129">
    <property type="entry name" value="ATPase_NBD"/>
</dbReference>
<gene>
    <name evidence="9" type="primary">ACTR6</name>
    <name evidence="9" type="ORF">DERF_014309</name>
</gene>
<reference evidence="9" key="2">
    <citation type="journal article" date="2022" name="Res Sq">
        <title>Comparative Genomics Reveals Insights into the Divergent Evolution of Astigmatic Mites and Household Pest Adaptations.</title>
        <authorList>
            <person name="Xiong Q."/>
            <person name="Wan A.T.-Y."/>
            <person name="Liu X.-Y."/>
            <person name="Fung C.S.-H."/>
            <person name="Xiao X."/>
            <person name="Malainual N."/>
            <person name="Hou J."/>
            <person name="Wang L."/>
            <person name="Wang M."/>
            <person name="Yang K."/>
            <person name="Cui Y."/>
            <person name="Leung E."/>
            <person name="Nong W."/>
            <person name="Shin S.-K."/>
            <person name="Au S."/>
            <person name="Jeong K.Y."/>
            <person name="Chew F.T."/>
            <person name="Hui J."/>
            <person name="Leung T.F."/>
            <person name="Tungtrongchitr A."/>
            <person name="Zhong N."/>
            <person name="Liu Z."/>
            <person name="Tsui S."/>
        </authorList>
    </citation>
    <scope>NUCLEOTIDE SEQUENCE</scope>
    <source>
        <strain evidence="9">Derf</strain>
        <tissue evidence="9">Whole organism</tissue>
    </source>
</reference>
<feature type="compositionally biased region" description="Acidic residues" evidence="8">
    <location>
        <begin position="379"/>
        <end position="413"/>
    </location>
</feature>
<reference evidence="9" key="1">
    <citation type="submission" date="2013-05" db="EMBL/GenBank/DDBJ databases">
        <authorList>
            <person name="Yim A.K.Y."/>
            <person name="Chan T.F."/>
            <person name="Ji K.M."/>
            <person name="Liu X.Y."/>
            <person name="Zhou J.W."/>
            <person name="Li R.Q."/>
            <person name="Yang K.Y."/>
            <person name="Li J."/>
            <person name="Li M."/>
            <person name="Law P.T.W."/>
            <person name="Wu Y.L."/>
            <person name="Cai Z.L."/>
            <person name="Qin H."/>
            <person name="Bao Y."/>
            <person name="Leung R.K.K."/>
            <person name="Ng P.K.S."/>
            <person name="Zou J."/>
            <person name="Zhong X.J."/>
            <person name="Ran P.X."/>
            <person name="Zhong N.S."/>
            <person name="Liu Z.G."/>
            <person name="Tsui S.K.W."/>
        </authorList>
    </citation>
    <scope>NUCLEOTIDE SEQUENCE</scope>
    <source>
        <strain evidence="9">Derf</strain>
        <tissue evidence="9">Whole organism</tissue>
    </source>
</reference>
<dbReference type="Gene3D" id="3.90.640.10">
    <property type="entry name" value="Actin, Chain A, domain 4"/>
    <property type="match status" value="1"/>
</dbReference>
<comment type="similarity">
    <text evidence="3">Belongs to the actin family. ARP6 subfamily.</text>
</comment>
<dbReference type="Gene3D" id="2.30.36.70">
    <property type="entry name" value="Actin, Chain A, domain 2"/>
    <property type="match status" value="1"/>
</dbReference>
<feature type="compositionally biased region" description="Polar residues" evidence="8">
    <location>
        <begin position="433"/>
        <end position="444"/>
    </location>
</feature>
<accession>A0A922KU33</accession>
<feature type="region of interest" description="Disordered" evidence="8">
    <location>
        <begin position="525"/>
        <end position="544"/>
    </location>
</feature>
<comment type="subcellular location">
    <subcellularLocation>
        <location evidence="2">Cytoplasm</location>
        <location evidence="2">Cytoskeleton</location>
    </subcellularLocation>
    <subcellularLocation>
        <location evidence="1">Nucleus</location>
    </subcellularLocation>
</comment>
<protein>
    <recommendedName>
        <fullName evidence="7">Actin-related protein 6</fullName>
    </recommendedName>
</protein>